<keyword evidence="2" id="KW-0472">Membrane</keyword>
<dbReference type="Proteomes" id="UP000265515">
    <property type="component" value="Unassembled WGS sequence"/>
</dbReference>
<proteinExistence type="inferred from homology"/>
<feature type="transmembrane region" description="Helical" evidence="2">
    <location>
        <begin position="20"/>
        <end position="42"/>
    </location>
</feature>
<dbReference type="OrthoDB" id="427480at2759"/>
<dbReference type="OMA" id="KVQYPWI"/>
<sequence>MKRALRLIVTATQLPQRHRLLMAVAGAGGTATVMTAAAVGLLPEKPMQLPADMDVVLAKRTLAASKVWQSGHGIIRATRAACTFASNSLDYKYSLRNLEKGSPEYDKVRSKVHDRAARRILSLCESNRGIYVKAGQFIASVPGMPMEFRTTLSVLQDKAKHLPFSAIDKVFEEEFGKSAMEIFDQFEEEPIAAASLAQVHKAAMADGREVAVKVQYPLLDLQVAMDVQTMTLLSKGVTILFPNFQFEWLVAEFSKNLEKELDFLQEARNAERVAKSLPKKTMTVPKIERDLTTSRILTMEYIHGIKVDDVDSLTRAGIDSATVAETLIEAFADMVFQQGFVHGDPHPGNILVRPLGGVVGGGKERRRGTSPTRFELVLLDHGLYHELNEFFRVNYCRLWKSLIWFDEHELKVASDALGAGEHFKFFPVLFTGRYFSSKSTLGAGLSDDEKAKLRKELKDFSLAYIVSWFEKLPREMVVVLRVEGLIRQVARRLGIVPRRRLVINAKYAAKGILESEIRQRRLLSWASMRATLQFTRLMLVLRTTDFVIRAKEFYLRLLDTVAHCLHHIEMVGKQHVMPIAAAVRF</sequence>
<dbReference type="InterPro" id="IPR051130">
    <property type="entry name" value="Mito_struct-func_regulator"/>
</dbReference>
<comment type="caution">
    <text evidence="4">The sequence shown here is derived from an EMBL/GenBank/DDBJ whole genome shotgun (WGS) entry which is preliminary data.</text>
</comment>
<comment type="similarity">
    <text evidence="1">Belongs to the protein kinase superfamily. ADCK protein kinase family.</text>
</comment>
<evidence type="ECO:0000256" key="2">
    <source>
        <dbReference type="SAM" id="Phobius"/>
    </source>
</evidence>
<dbReference type="InterPro" id="IPR011009">
    <property type="entry name" value="Kinase-like_dom_sf"/>
</dbReference>
<name>A0A388K456_CHABU</name>
<dbReference type="Pfam" id="PF03109">
    <property type="entry name" value="ABC1"/>
    <property type="match status" value="1"/>
</dbReference>
<keyword evidence="2" id="KW-1133">Transmembrane helix</keyword>
<dbReference type="SUPFAM" id="SSF56112">
    <property type="entry name" value="Protein kinase-like (PK-like)"/>
    <property type="match status" value="1"/>
</dbReference>
<evidence type="ECO:0000259" key="3">
    <source>
        <dbReference type="Pfam" id="PF03109"/>
    </source>
</evidence>
<reference evidence="4 5" key="1">
    <citation type="journal article" date="2018" name="Cell">
        <title>The Chara Genome: Secondary Complexity and Implications for Plant Terrestrialization.</title>
        <authorList>
            <person name="Nishiyama T."/>
            <person name="Sakayama H."/>
            <person name="Vries J.D."/>
            <person name="Buschmann H."/>
            <person name="Saint-Marcoux D."/>
            <person name="Ullrich K.K."/>
            <person name="Haas F.B."/>
            <person name="Vanderstraeten L."/>
            <person name="Becker D."/>
            <person name="Lang D."/>
            <person name="Vosolsobe S."/>
            <person name="Rombauts S."/>
            <person name="Wilhelmsson P.K.I."/>
            <person name="Janitza P."/>
            <person name="Kern R."/>
            <person name="Heyl A."/>
            <person name="Rumpler F."/>
            <person name="Villalobos L.I.A.C."/>
            <person name="Clay J.M."/>
            <person name="Skokan R."/>
            <person name="Toyoda A."/>
            <person name="Suzuki Y."/>
            <person name="Kagoshima H."/>
            <person name="Schijlen E."/>
            <person name="Tajeshwar N."/>
            <person name="Catarino B."/>
            <person name="Hetherington A.J."/>
            <person name="Saltykova A."/>
            <person name="Bonnot C."/>
            <person name="Breuninger H."/>
            <person name="Symeonidi A."/>
            <person name="Radhakrishnan G.V."/>
            <person name="Van Nieuwerburgh F."/>
            <person name="Deforce D."/>
            <person name="Chang C."/>
            <person name="Karol K.G."/>
            <person name="Hedrich R."/>
            <person name="Ulvskov P."/>
            <person name="Glockner G."/>
            <person name="Delwiche C.F."/>
            <person name="Petrasek J."/>
            <person name="Van de Peer Y."/>
            <person name="Friml J."/>
            <person name="Beilby M."/>
            <person name="Dolan L."/>
            <person name="Kohara Y."/>
            <person name="Sugano S."/>
            <person name="Fujiyama A."/>
            <person name="Delaux P.-M."/>
            <person name="Quint M."/>
            <person name="TheiBen G."/>
            <person name="Hagemann M."/>
            <person name="Harholt J."/>
            <person name="Dunand C."/>
            <person name="Zachgo S."/>
            <person name="Langdale J."/>
            <person name="Maumus F."/>
            <person name="Straeten D.V.D."/>
            <person name="Gould S.B."/>
            <person name="Rensing S.A."/>
        </authorList>
    </citation>
    <scope>NUCLEOTIDE SEQUENCE [LARGE SCALE GENOMIC DNA]</scope>
    <source>
        <strain evidence="4 5">S276</strain>
    </source>
</reference>
<evidence type="ECO:0000313" key="5">
    <source>
        <dbReference type="Proteomes" id="UP000265515"/>
    </source>
</evidence>
<dbReference type="InterPro" id="IPR045307">
    <property type="entry name" value="ADCK1_dom"/>
</dbReference>
<dbReference type="Gramene" id="GBG64840">
    <property type="protein sequence ID" value="GBG64840"/>
    <property type="gene ID" value="CBR_g48308"/>
</dbReference>
<dbReference type="PANTHER" id="PTHR43173">
    <property type="entry name" value="ABC1 FAMILY PROTEIN"/>
    <property type="match status" value="1"/>
</dbReference>
<keyword evidence="5" id="KW-1185">Reference proteome</keyword>
<accession>A0A388K456</accession>
<protein>
    <recommendedName>
        <fullName evidence="3">ABC1 atypical kinase-like domain-containing protein</fullName>
    </recommendedName>
</protein>
<dbReference type="InterPro" id="IPR004147">
    <property type="entry name" value="ABC1_dom"/>
</dbReference>
<organism evidence="4 5">
    <name type="scientific">Chara braunii</name>
    <name type="common">Braun's stonewort</name>
    <dbReference type="NCBI Taxonomy" id="69332"/>
    <lineage>
        <taxon>Eukaryota</taxon>
        <taxon>Viridiplantae</taxon>
        <taxon>Streptophyta</taxon>
        <taxon>Charophyceae</taxon>
        <taxon>Charales</taxon>
        <taxon>Characeae</taxon>
        <taxon>Chara</taxon>
    </lineage>
</organism>
<evidence type="ECO:0000256" key="1">
    <source>
        <dbReference type="ARBA" id="ARBA00009670"/>
    </source>
</evidence>
<dbReference type="PANTHER" id="PTHR43173:SF28">
    <property type="entry name" value="AARF DOMAIN CONTAINING KINASE 5"/>
    <property type="match status" value="1"/>
</dbReference>
<dbReference type="STRING" id="69332.A0A388K456"/>
<dbReference type="CDD" id="cd13969">
    <property type="entry name" value="ADCK1-like"/>
    <property type="match status" value="1"/>
</dbReference>
<evidence type="ECO:0000313" key="4">
    <source>
        <dbReference type="EMBL" id="GBG64840.1"/>
    </source>
</evidence>
<keyword evidence="2" id="KW-0812">Transmembrane</keyword>
<dbReference type="AlphaFoldDB" id="A0A388K456"/>
<gene>
    <name evidence="4" type="ORF">CBR_g48308</name>
</gene>
<feature type="domain" description="ABC1 atypical kinase-like" evidence="3">
    <location>
        <begin position="155"/>
        <end position="411"/>
    </location>
</feature>
<dbReference type="EMBL" id="BFEA01000055">
    <property type="protein sequence ID" value="GBG64840.1"/>
    <property type="molecule type" value="Genomic_DNA"/>
</dbReference>